<dbReference type="HOGENOM" id="CLU_026647_0_0_1"/>
<evidence type="ECO:0000256" key="5">
    <source>
        <dbReference type="ARBA" id="ARBA00022771"/>
    </source>
</evidence>
<keyword evidence="7" id="KW-0862">Zinc</keyword>
<evidence type="ECO:0000256" key="12">
    <source>
        <dbReference type="SAM" id="Phobius"/>
    </source>
</evidence>
<dbReference type="PANTHER" id="PTHR46539:SF1">
    <property type="entry name" value="E3 UBIQUITIN-PROTEIN LIGASE ATL42"/>
    <property type="match status" value="1"/>
</dbReference>
<evidence type="ECO:0000259" key="13">
    <source>
        <dbReference type="PROSITE" id="PS50089"/>
    </source>
</evidence>
<evidence type="ECO:0000256" key="11">
    <source>
        <dbReference type="SAM" id="MobiDB-lite"/>
    </source>
</evidence>
<organism evidence="14 15">
    <name type="scientific">Pycnoporus cinnabarinus</name>
    <name type="common">Cinnabar-red polypore</name>
    <name type="synonym">Trametes cinnabarina</name>
    <dbReference type="NCBI Taxonomy" id="5643"/>
    <lineage>
        <taxon>Eukaryota</taxon>
        <taxon>Fungi</taxon>
        <taxon>Dikarya</taxon>
        <taxon>Basidiomycota</taxon>
        <taxon>Agaricomycotina</taxon>
        <taxon>Agaricomycetes</taxon>
        <taxon>Polyporales</taxon>
        <taxon>Polyporaceae</taxon>
        <taxon>Trametes</taxon>
    </lineage>
</organism>
<evidence type="ECO:0000256" key="3">
    <source>
        <dbReference type="ARBA" id="ARBA00022692"/>
    </source>
</evidence>
<comment type="pathway">
    <text evidence="2">Protein modification; protein ubiquitination.</text>
</comment>
<evidence type="ECO:0000256" key="9">
    <source>
        <dbReference type="ARBA" id="ARBA00023136"/>
    </source>
</evidence>
<dbReference type="STRING" id="5643.A0A060SE88"/>
<dbReference type="SUPFAM" id="SSF57850">
    <property type="entry name" value="RING/U-box"/>
    <property type="match status" value="1"/>
</dbReference>
<keyword evidence="15" id="KW-1185">Reference proteome</keyword>
<dbReference type="GO" id="GO:0016020">
    <property type="term" value="C:membrane"/>
    <property type="evidence" value="ECO:0007669"/>
    <property type="project" value="UniProtKB-SubCell"/>
</dbReference>
<keyword evidence="6" id="KW-0833">Ubl conjugation pathway</keyword>
<evidence type="ECO:0000313" key="14">
    <source>
        <dbReference type="EMBL" id="CDO72536.1"/>
    </source>
</evidence>
<feature type="transmembrane region" description="Helical" evidence="12">
    <location>
        <begin position="236"/>
        <end position="252"/>
    </location>
</feature>
<feature type="compositionally biased region" description="Polar residues" evidence="11">
    <location>
        <begin position="10"/>
        <end position="22"/>
    </location>
</feature>
<feature type="region of interest" description="Disordered" evidence="11">
    <location>
        <begin position="1"/>
        <end position="30"/>
    </location>
</feature>
<dbReference type="Proteomes" id="UP000029665">
    <property type="component" value="Unassembled WGS sequence"/>
</dbReference>
<evidence type="ECO:0000256" key="1">
    <source>
        <dbReference type="ARBA" id="ARBA00004370"/>
    </source>
</evidence>
<reference evidence="14" key="1">
    <citation type="submission" date="2014-01" db="EMBL/GenBank/DDBJ databases">
        <title>The genome of the white-rot fungus Pycnoporus cinnabarinus: a basidiomycete model with a versatile arsenal for lignocellulosic biomass breakdown.</title>
        <authorList>
            <person name="Levasseur A."/>
            <person name="Lomascolo A."/>
            <person name="Ruiz-Duenas F.J."/>
            <person name="Uzan E."/>
            <person name="Piumi F."/>
            <person name="Kues U."/>
            <person name="Ram A.F.J."/>
            <person name="Murat C."/>
            <person name="Haon M."/>
            <person name="Benoit I."/>
            <person name="Arfi Y."/>
            <person name="Chevret D."/>
            <person name="Drula E."/>
            <person name="Kwon M.J."/>
            <person name="Gouret P."/>
            <person name="Lesage-Meessen L."/>
            <person name="Lombard V."/>
            <person name="Mariette J."/>
            <person name="Noirot C."/>
            <person name="Park J."/>
            <person name="Patyshakuliyeva A."/>
            <person name="Wieneger R.A.B."/>
            <person name="Wosten H.A.B."/>
            <person name="Martin F."/>
            <person name="Coutinho P.M."/>
            <person name="de Vries R."/>
            <person name="Martinez A.T."/>
            <person name="Klopp C."/>
            <person name="Pontarotti P."/>
            <person name="Henrissat B."/>
            <person name="Record E."/>
        </authorList>
    </citation>
    <scope>NUCLEOTIDE SEQUENCE [LARGE SCALE GENOMIC DNA]</scope>
    <source>
        <strain evidence="14">BRFM137</strain>
    </source>
</reference>
<evidence type="ECO:0000313" key="15">
    <source>
        <dbReference type="Proteomes" id="UP000029665"/>
    </source>
</evidence>
<keyword evidence="3 12" id="KW-0812">Transmembrane</keyword>
<feature type="transmembrane region" description="Helical" evidence="12">
    <location>
        <begin position="122"/>
        <end position="145"/>
    </location>
</feature>
<feature type="compositionally biased region" description="Polar residues" evidence="11">
    <location>
        <begin position="171"/>
        <end position="193"/>
    </location>
</feature>
<keyword evidence="4" id="KW-0479">Metal-binding</keyword>
<keyword evidence="8 12" id="KW-1133">Transmembrane helix</keyword>
<dbReference type="AlphaFoldDB" id="A0A060SE88"/>
<dbReference type="InterPro" id="IPR001841">
    <property type="entry name" value="Znf_RING"/>
</dbReference>
<dbReference type="OMA" id="CRFAAPH"/>
<dbReference type="OrthoDB" id="8062037at2759"/>
<dbReference type="InterPro" id="IPR024766">
    <property type="entry name" value="Znf_RING_H2"/>
</dbReference>
<feature type="region of interest" description="Disordered" evidence="11">
    <location>
        <begin position="168"/>
        <end position="193"/>
    </location>
</feature>
<comment type="caution">
    <text evidence="14">The sequence shown here is derived from an EMBL/GenBank/DDBJ whole genome shotgun (WGS) entry which is preliminary data.</text>
</comment>
<dbReference type="PROSITE" id="PS50089">
    <property type="entry name" value="ZF_RING_2"/>
    <property type="match status" value="1"/>
</dbReference>
<dbReference type="PANTHER" id="PTHR46539">
    <property type="entry name" value="E3 UBIQUITIN-PROTEIN LIGASE ATL42"/>
    <property type="match status" value="1"/>
</dbReference>
<evidence type="ECO:0000256" key="4">
    <source>
        <dbReference type="ARBA" id="ARBA00022723"/>
    </source>
</evidence>
<evidence type="ECO:0000256" key="6">
    <source>
        <dbReference type="ARBA" id="ARBA00022786"/>
    </source>
</evidence>
<dbReference type="InterPro" id="IPR013083">
    <property type="entry name" value="Znf_RING/FYVE/PHD"/>
</dbReference>
<keyword evidence="9 12" id="KW-0472">Membrane</keyword>
<feature type="non-terminal residue" evidence="14">
    <location>
        <position position="1"/>
    </location>
</feature>
<sequence length="540" mass="59023">MASVADDPNSRSTLSDNASPTLAASGAPAHVRVSRRLDDSLPPTLPPLELPGEIIFPALHSAPEMQTRSTMHVPLFNEPLQREPLRQADEQPARSVEADGLLSMITQLLGFVGPNAKARRELLTLIFNLLFGFVQLVIIVTLLAYSARHESPTMPGKTEWQAIEAARVPPRQSNRATGLSYEGTSNANTDSSSGVAQSRFHARVSLCMSFISLAWFLTAHVLAYTSVNTCRFAAPHLWWLTFGILCILYLMILEIFLLGLLVFVLGPVLYLVWNIVLLCLGRHPLQNPHYIKPEIGKLPKSIVEQIPLVLYIPPPPEASADDGLAVTVPQEVHAYPPKNSNSTSLSSVPKRRFAFFRRKGASKNKLRSFGQADGSSEKQVAGLGKHAGGAGGPGDDDVDVPWDEIWEKGEYPFVRLEGNRAVCAICLMDFEAPKRVRGPRAADKAGAVASAGAEKRAEVAVTSAVQEIQVEEVTEEERDALRLDDAGEGAQPLRLLSCGHAFHQPCVDPWLTNVSGRCPTCQRPVELEKPSKKKKRPQRT</sequence>
<dbReference type="Gene3D" id="3.30.40.10">
    <property type="entry name" value="Zinc/RING finger domain, C3HC4 (zinc finger)"/>
    <property type="match status" value="1"/>
</dbReference>
<dbReference type="EMBL" id="CCBP010000114">
    <property type="protein sequence ID" value="CDO72536.1"/>
    <property type="molecule type" value="Genomic_DNA"/>
</dbReference>
<keyword evidence="5 10" id="KW-0863">Zinc-finger</keyword>
<feature type="region of interest" description="Disordered" evidence="11">
    <location>
        <begin position="366"/>
        <end position="397"/>
    </location>
</feature>
<name>A0A060SE88_PYCCI</name>
<evidence type="ECO:0000256" key="7">
    <source>
        <dbReference type="ARBA" id="ARBA00022833"/>
    </source>
</evidence>
<dbReference type="Pfam" id="PF12678">
    <property type="entry name" value="zf-rbx1"/>
    <property type="match status" value="1"/>
</dbReference>
<dbReference type="SMART" id="SM00184">
    <property type="entry name" value="RING"/>
    <property type="match status" value="1"/>
</dbReference>
<comment type="subcellular location">
    <subcellularLocation>
        <location evidence="1">Membrane</location>
    </subcellularLocation>
</comment>
<feature type="domain" description="RING-type" evidence="13">
    <location>
        <begin position="423"/>
        <end position="522"/>
    </location>
</feature>
<evidence type="ECO:0000256" key="8">
    <source>
        <dbReference type="ARBA" id="ARBA00022989"/>
    </source>
</evidence>
<accession>A0A060SE88</accession>
<dbReference type="GO" id="GO:0008270">
    <property type="term" value="F:zinc ion binding"/>
    <property type="evidence" value="ECO:0007669"/>
    <property type="project" value="UniProtKB-KW"/>
</dbReference>
<evidence type="ECO:0000256" key="2">
    <source>
        <dbReference type="ARBA" id="ARBA00004906"/>
    </source>
</evidence>
<gene>
    <name evidence="14" type="ORF">BN946_scf184983.g19</name>
</gene>
<feature type="transmembrane region" description="Helical" evidence="12">
    <location>
        <begin position="200"/>
        <end position="224"/>
    </location>
</feature>
<feature type="transmembrane region" description="Helical" evidence="12">
    <location>
        <begin position="258"/>
        <end position="280"/>
    </location>
</feature>
<evidence type="ECO:0000256" key="10">
    <source>
        <dbReference type="PROSITE-ProRule" id="PRU00175"/>
    </source>
</evidence>
<protein>
    <recommendedName>
        <fullName evidence="13">RING-type domain-containing protein</fullName>
    </recommendedName>
</protein>
<proteinExistence type="predicted"/>